<protein>
    <submittedName>
        <fullName evidence="1">Uncharacterized protein</fullName>
    </submittedName>
</protein>
<gene>
    <name evidence="1" type="ORF">P5673_004012</name>
</gene>
<accession>A0AAD9R1M0</accession>
<proteinExistence type="predicted"/>
<reference evidence="1" key="1">
    <citation type="journal article" date="2023" name="G3 (Bethesda)">
        <title>Whole genome assembly and annotation of the endangered Caribbean coral Acropora cervicornis.</title>
        <authorList>
            <person name="Selwyn J.D."/>
            <person name="Vollmer S.V."/>
        </authorList>
    </citation>
    <scope>NUCLEOTIDE SEQUENCE</scope>
    <source>
        <strain evidence="1">K2</strain>
    </source>
</reference>
<organism evidence="1 2">
    <name type="scientific">Acropora cervicornis</name>
    <name type="common">Staghorn coral</name>
    <dbReference type="NCBI Taxonomy" id="6130"/>
    <lineage>
        <taxon>Eukaryota</taxon>
        <taxon>Metazoa</taxon>
        <taxon>Cnidaria</taxon>
        <taxon>Anthozoa</taxon>
        <taxon>Hexacorallia</taxon>
        <taxon>Scleractinia</taxon>
        <taxon>Astrocoeniina</taxon>
        <taxon>Acroporidae</taxon>
        <taxon>Acropora</taxon>
    </lineage>
</organism>
<comment type="caution">
    <text evidence="1">The sequence shown here is derived from an EMBL/GenBank/DDBJ whole genome shotgun (WGS) entry which is preliminary data.</text>
</comment>
<dbReference type="EMBL" id="JARQWQ010000006">
    <property type="protein sequence ID" value="KAK2571421.1"/>
    <property type="molecule type" value="Genomic_DNA"/>
</dbReference>
<dbReference type="AlphaFoldDB" id="A0AAD9R1M0"/>
<evidence type="ECO:0000313" key="1">
    <source>
        <dbReference type="EMBL" id="KAK2571421.1"/>
    </source>
</evidence>
<name>A0AAD9R1M0_ACRCE</name>
<evidence type="ECO:0000313" key="2">
    <source>
        <dbReference type="Proteomes" id="UP001249851"/>
    </source>
</evidence>
<dbReference type="Proteomes" id="UP001249851">
    <property type="component" value="Unassembled WGS sequence"/>
</dbReference>
<sequence>MPFADNVFISFMFFKFAGYNLPVKKNKGETLSNFYNNYLPKTFLKTHIQLSSLNLCGSQQFNRLFMIIIIINHKLQLLRKLYRKKIIIQFTMYCLVYVIIYKGAKSRLPKSIELKGKMIECDNNGDYSMLLETLRKTSG</sequence>
<keyword evidence="2" id="KW-1185">Reference proteome</keyword>
<reference evidence="1" key="2">
    <citation type="journal article" date="2023" name="Science">
        <title>Genomic signatures of disease resistance in endangered staghorn corals.</title>
        <authorList>
            <person name="Vollmer S.V."/>
            <person name="Selwyn J.D."/>
            <person name="Despard B.A."/>
            <person name="Roesel C.L."/>
        </authorList>
    </citation>
    <scope>NUCLEOTIDE SEQUENCE</scope>
    <source>
        <strain evidence="1">K2</strain>
    </source>
</reference>